<evidence type="ECO:0000313" key="4">
    <source>
        <dbReference type="Proteomes" id="UP000228503"/>
    </source>
</evidence>
<keyword evidence="2" id="KW-1133">Transmembrane helix</keyword>
<dbReference type="EMBL" id="PFOB01000005">
    <property type="protein sequence ID" value="PIZ64009.1"/>
    <property type="molecule type" value="Genomic_DNA"/>
</dbReference>
<name>A0A2M7U1P4_9BACT</name>
<feature type="region of interest" description="Disordered" evidence="1">
    <location>
        <begin position="57"/>
        <end position="80"/>
    </location>
</feature>
<gene>
    <name evidence="3" type="ORF">COY16_00370</name>
</gene>
<feature type="transmembrane region" description="Helical" evidence="2">
    <location>
        <begin position="28"/>
        <end position="49"/>
    </location>
</feature>
<dbReference type="AlphaFoldDB" id="A0A2M7U1P4"/>
<sequence>MDKSKKPFSPQHLLHNFDSKALTSKNNWPIVAGVIVGALILGILSGFGGNMLTSNNSSKSTANGSGVNESPDDVESAGILDKETFKDDAEGVLKEGGFEGEGSFHLERPGGISQNVYMTSTTIDLSRFLDKKVRVWGATFEAEKAGWLMDVGYIEVIK</sequence>
<comment type="caution">
    <text evidence="3">The sequence shown here is derived from an EMBL/GenBank/DDBJ whole genome shotgun (WGS) entry which is preliminary data.</text>
</comment>
<keyword evidence="2" id="KW-0472">Membrane</keyword>
<evidence type="ECO:0000256" key="1">
    <source>
        <dbReference type="SAM" id="MobiDB-lite"/>
    </source>
</evidence>
<dbReference type="Proteomes" id="UP000228503">
    <property type="component" value="Unassembled WGS sequence"/>
</dbReference>
<proteinExistence type="predicted"/>
<protein>
    <submittedName>
        <fullName evidence="3">Uncharacterized protein</fullName>
    </submittedName>
</protein>
<accession>A0A2M7U1P4</accession>
<evidence type="ECO:0000313" key="3">
    <source>
        <dbReference type="EMBL" id="PIZ64009.1"/>
    </source>
</evidence>
<keyword evidence="2" id="KW-0812">Transmembrane</keyword>
<feature type="compositionally biased region" description="Polar residues" evidence="1">
    <location>
        <begin position="57"/>
        <end position="68"/>
    </location>
</feature>
<evidence type="ECO:0000256" key="2">
    <source>
        <dbReference type="SAM" id="Phobius"/>
    </source>
</evidence>
<organism evidence="3 4">
    <name type="scientific">Candidatus Roizmanbacteria bacterium CG_4_10_14_0_2_um_filter_39_13</name>
    <dbReference type="NCBI Taxonomy" id="1974825"/>
    <lineage>
        <taxon>Bacteria</taxon>
        <taxon>Candidatus Roizmaniibacteriota</taxon>
    </lineage>
</organism>
<reference evidence="4" key="1">
    <citation type="submission" date="2017-09" db="EMBL/GenBank/DDBJ databases">
        <title>Depth-based differentiation of microbial function through sediment-hosted aquifers and enrichment of novel symbionts in the deep terrestrial subsurface.</title>
        <authorList>
            <person name="Probst A.J."/>
            <person name="Ladd B."/>
            <person name="Jarett J.K."/>
            <person name="Geller-Mcgrath D.E."/>
            <person name="Sieber C.M.K."/>
            <person name="Emerson J.B."/>
            <person name="Anantharaman K."/>
            <person name="Thomas B.C."/>
            <person name="Malmstrom R."/>
            <person name="Stieglmeier M."/>
            <person name="Klingl A."/>
            <person name="Woyke T."/>
            <person name="Ryan C.M."/>
            <person name="Banfield J.F."/>
        </authorList>
    </citation>
    <scope>NUCLEOTIDE SEQUENCE [LARGE SCALE GENOMIC DNA]</scope>
</reference>